<sequence length="333" mass="34521">MRPRLVLRTALASAVLLSLAACGGGGGDAAEPAASGASSSAAAAGGTIAVITVDPSNPYWKAETDTAVAEAEKLGYETTTSAHKNDPETQNSLIETAINDKVKGVVLDPAGADESVAAVQKLVDAQIPVVLVNAEISKTGLAKAQIVSNNAQGAVAGAEAWSEAMDYKGTYVELLGKPSDNNAQVRSDGYKSVISQYPDLKKVGEEIANWDRQEGQEKMESLLSKNPDIDGVIAGNDEMALGAINALKEAKKLDQVKVLGFDGNQDAADAVKDGEMVATVLQPIVEGTTKAVEQLNGVLTGGETGVPEEKQAIDCVLITKDNADKLDNFVLSE</sequence>
<dbReference type="PANTHER" id="PTHR46847">
    <property type="entry name" value="D-ALLOSE-BINDING PERIPLASMIC PROTEIN-RELATED"/>
    <property type="match status" value="1"/>
</dbReference>
<feature type="chain" id="PRO_5045363924" evidence="4">
    <location>
        <begin position="21"/>
        <end position="333"/>
    </location>
</feature>
<feature type="signal peptide" evidence="4">
    <location>
        <begin position="1"/>
        <end position="20"/>
    </location>
</feature>
<evidence type="ECO:0000256" key="4">
    <source>
        <dbReference type="SAM" id="SignalP"/>
    </source>
</evidence>
<dbReference type="PANTHER" id="PTHR46847:SF1">
    <property type="entry name" value="D-ALLOSE-BINDING PERIPLASMIC PROTEIN-RELATED"/>
    <property type="match status" value="1"/>
</dbReference>
<protein>
    <submittedName>
        <fullName evidence="6">Erythritol transport system substrate-binding protein</fullName>
    </submittedName>
</protein>
<evidence type="ECO:0000256" key="3">
    <source>
        <dbReference type="ARBA" id="ARBA00022729"/>
    </source>
</evidence>
<proteinExistence type="inferred from homology"/>
<comment type="subcellular location">
    <subcellularLocation>
        <location evidence="1">Cell envelope</location>
    </subcellularLocation>
</comment>
<reference evidence="6 7" key="1">
    <citation type="submission" date="2021-03" db="EMBL/GenBank/DDBJ databases">
        <title>Sequencing the genomes of 1000 actinobacteria strains.</title>
        <authorList>
            <person name="Klenk H.-P."/>
        </authorList>
    </citation>
    <scope>NUCLEOTIDE SEQUENCE [LARGE SCALE GENOMIC DNA]</scope>
    <source>
        <strain evidence="6 7">DSM 12936</strain>
    </source>
</reference>
<organism evidence="6 7">
    <name type="scientific">Microlunatus capsulatus</name>
    <dbReference type="NCBI Taxonomy" id="99117"/>
    <lineage>
        <taxon>Bacteria</taxon>
        <taxon>Bacillati</taxon>
        <taxon>Actinomycetota</taxon>
        <taxon>Actinomycetes</taxon>
        <taxon>Propionibacteriales</taxon>
        <taxon>Propionibacteriaceae</taxon>
        <taxon>Microlunatus</taxon>
    </lineage>
</organism>
<accession>A0ABS4Z6R6</accession>
<keyword evidence="7" id="KW-1185">Reference proteome</keyword>
<evidence type="ECO:0000256" key="1">
    <source>
        <dbReference type="ARBA" id="ARBA00004196"/>
    </source>
</evidence>
<dbReference type="Gene3D" id="3.40.50.2300">
    <property type="match status" value="2"/>
</dbReference>
<dbReference type="Pfam" id="PF13407">
    <property type="entry name" value="Peripla_BP_4"/>
    <property type="match status" value="1"/>
</dbReference>
<dbReference type="CDD" id="cd19967">
    <property type="entry name" value="PBP1_TmRBP-like"/>
    <property type="match status" value="1"/>
</dbReference>
<comment type="caution">
    <text evidence="6">The sequence shown here is derived from an EMBL/GenBank/DDBJ whole genome shotgun (WGS) entry which is preliminary data.</text>
</comment>
<dbReference type="EMBL" id="JAGIOB010000001">
    <property type="protein sequence ID" value="MBP2416738.1"/>
    <property type="molecule type" value="Genomic_DNA"/>
</dbReference>
<evidence type="ECO:0000313" key="7">
    <source>
        <dbReference type="Proteomes" id="UP000758168"/>
    </source>
</evidence>
<dbReference type="Proteomes" id="UP000758168">
    <property type="component" value="Unassembled WGS sequence"/>
</dbReference>
<dbReference type="SUPFAM" id="SSF53822">
    <property type="entry name" value="Periplasmic binding protein-like I"/>
    <property type="match status" value="1"/>
</dbReference>
<name>A0ABS4Z6R6_9ACTN</name>
<gene>
    <name evidence="6" type="ORF">JOF54_001660</name>
</gene>
<comment type="similarity">
    <text evidence="2">Belongs to the bacterial solute-binding protein 2 family.</text>
</comment>
<evidence type="ECO:0000313" key="6">
    <source>
        <dbReference type="EMBL" id="MBP2416738.1"/>
    </source>
</evidence>
<keyword evidence="3 4" id="KW-0732">Signal</keyword>
<dbReference type="InterPro" id="IPR025997">
    <property type="entry name" value="SBP_2_dom"/>
</dbReference>
<evidence type="ECO:0000256" key="2">
    <source>
        <dbReference type="ARBA" id="ARBA00007639"/>
    </source>
</evidence>
<evidence type="ECO:0000259" key="5">
    <source>
        <dbReference type="Pfam" id="PF13407"/>
    </source>
</evidence>
<dbReference type="RefSeq" id="WP_210054669.1">
    <property type="nucleotide sequence ID" value="NZ_BAAAMH010000025.1"/>
</dbReference>
<feature type="domain" description="Periplasmic binding protein" evidence="5">
    <location>
        <begin position="48"/>
        <end position="302"/>
    </location>
</feature>
<dbReference type="PROSITE" id="PS51257">
    <property type="entry name" value="PROKAR_LIPOPROTEIN"/>
    <property type="match status" value="1"/>
</dbReference>
<dbReference type="InterPro" id="IPR028082">
    <property type="entry name" value="Peripla_BP_I"/>
</dbReference>